<dbReference type="InterPro" id="IPR004101">
    <property type="entry name" value="Mur_ligase_C"/>
</dbReference>
<dbReference type="InterPro" id="IPR036615">
    <property type="entry name" value="Mur_ligase_C_dom_sf"/>
</dbReference>
<evidence type="ECO:0000256" key="11">
    <source>
        <dbReference type="ARBA" id="ARBA00022723"/>
    </source>
</evidence>
<evidence type="ECO:0000256" key="2">
    <source>
        <dbReference type="ARBA" id="ARBA00002714"/>
    </source>
</evidence>
<dbReference type="GO" id="GO:0046656">
    <property type="term" value="P:folic acid biosynthetic process"/>
    <property type="evidence" value="ECO:0007669"/>
    <property type="project" value="UniProtKB-KW"/>
</dbReference>
<organism evidence="26 27">
    <name type="scientific">Taylorella equigenitalis (strain MCE9)</name>
    <dbReference type="NCBI Taxonomy" id="937774"/>
    <lineage>
        <taxon>Bacteria</taxon>
        <taxon>Pseudomonadati</taxon>
        <taxon>Pseudomonadota</taxon>
        <taxon>Betaproteobacteria</taxon>
        <taxon>Burkholderiales</taxon>
        <taxon>Alcaligenaceae</taxon>
        <taxon>Taylorella</taxon>
    </lineage>
</organism>
<evidence type="ECO:0000313" key="27">
    <source>
        <dbReference type="Proteomes" id="UP000007472"/>
    </source>
</evidence>
<gene>
    <name evidence="26" type="ordered locus">TEQUI_1391</name>
</gene>
<evidence type="ECO:0000256" key="17">
    <source>
        <dbReference type="ARBA" id="ARBA00030592"/>
    </source>
</evidence>
<evidence type="ECO:0000313" key="26">
    <source>
        <dbReference type="EMBL" id="ADU92305.1"/>
    </source>
</evidence>
<dbReference type="GO" id="GO:0004326">
    <property type="term" value="F:tetrahydrofolylpolyglutamate synthase activity"/>
    <property type="evidence" value="ECO:0007669"/>
    <property type="project" value="UniProtKB-EC"/>
</dbReference>
<dbReference type="Pfam" id="PF02875">
    <property type="entry name" value="Mur_ligase_C"/>
    <property type="match status" value="1"/>
</dbReference>
<protein>
    <recommendedName>
        <fullName evidence="9">Dihydrofolate synthase/folylpolyglutamate synthase</fullName>
        <ecNumber evidence="7">6.3.2.12</ecNumber>
        <ecNumber evidence="8">6.3.2.17</ecNumber>
    </recommendedName>
    <alternativeName>
        <fullName evidence="18">Folylpoly-gamma-glutamate synthetase-dihydrofolate synthetase</fullName>
    </alternativeName>
    <alternativeName>
        <fullName evidence="16">Folylpolyglutamate synthetase</fullName>
    </alternativeName>
    <alternativeName>
        <fullName evidence="17">Tetrahydrofolylpolyglutamate synthase</fullName>
    </alternativeName>
</protein>
<keyword evidence="10 23" id="KW-0436">Ligase</keyword>
<evidence type="ECO:0000256" key="12">
    <source>
        <dbReference type="ARBA" id="ARBA00022741"/>
    </source>
</evidence>
<dbReference type="PANTHER" id="PTHR11136:SF0">
    <property type="entry name" value="DIHYDROFOLATE SYNTHETASE-RELATED"/>
    <property type="match status" value="1"/>
</dbReference>
<comment type="catalytic activity">
    <reaction evidence="20">
        <text>10-formyltetrahydrofolyl-(gamma-L-Glu)(n) + L-glutamate + ATP = 10-formyltetrahydrofolyl-(gamma-L-Glu)(n+1) + ADP + phosphate + H(+)</text>
        <dbReference type="Rhea" id="RHEA:51904"/>
        <dbReference type="Rhea" id="RHEA-COMP:13088"/>
        <dbReference type="Rhea" id="RHEA-COMP:14300"/>
        <dbReference type="ChEBI" id="CHEBI:15378"/>
        <dbReference type="ChEBI" id="CHEBI:29985"/>
        <dbReference type="ChEBI" id="CHEBI:30616"/>
        <dbReference type="ChEBI" id="CHEBI:43474"/>
        <dbReference type="ChEBI" id="CHEBI:134413"/>
        <dbReference type="ChEBI" id="CHEBI:456216"/>
        <dbReference type="EC" id="6.3.2.17"/>
    </reaction>
</comment>
<dbReference type="PIRSF" id="PIRSF001563">
    <property type="entry name" value="Folylpolyglu_synth"/>
    <property type="match status" value="1"/>
</dbReference>
<reference evidence="26 27" key="1">
    <citation type="journal article" date="2011" name="J. Bacteriol.">
        <title>Genome sequence of Taylorella equigenitalis MCE9, the causative agent of contagious equine metritis.</title>
        <authorList>
            <person name="Hebert L."/>
            <person name="Moumen B."/>
            <person name="Duquesne F."/>
            <person name="Breuil M.F."/>
            <person name="Laugier C."/>
            <person name="Batto J.M."/>
            <person name="Renault P."/>
            <person name="Petry S."/>
        </authorList>
    </citation>
    <scope>NUCLEOTIDE SEQUENCE [LARGE SCALE GENOMIC DNA]</scope>
    <source>
        <strain evidence="26 27">MCE9</strain>
    </source>
</reference>
<proteinExistence type="inferred from homology"/>
<evidence type="ECO:0000256" key="14">
    <source>
        <dbReference type="ARBA" id="ARBA00022842"/>
    </source>
</evidence>
<comment type="catalytic activity">
    <reaction evidence="19">
        <text>(6S)-5,6,7,8-tetrahydrofolyl-(gamma-L-Glu)(n) + L-glutamate + ATP = (6S)-5,6,7,8-tetrahydrofolyl-(gamma-L-Glu)(n+1) + ADP + phosphate + H(+)</text>
        <dbReference type="Rhea" id="RHEA:10580"/>
        <dbReference type="Rhea" id="RHEA-COMP:14738"/>
        <dbReference type="Rhea" id="RHEA-COMP:14740"/>
        <dbReference type="ChEBI" id="CHEBI:15378"/>
        <dbReference type="ChEBI" id="CHEBI:29985"/>
        <dbReference type="ChEBI" id="CHEBI:30616"/>
        <dbReference type="ChEBI" id="CHEBI:43474"/>
        <dbReference type="ChEBI" id="CHEBI:141005"/>
        <dbReference type="ChEBI" id="CHEBI:456216"/>
        <dbReference type="EC" id="6.3.2.17"/>
    </reaction>
</comment>
<dbReference type="NCBIfam" id="TIGR01499">
    <property type="entry name" value="folC"/>
    <property type="match status" value="1"/>
</dbReference>
<evidence type="ECO:0000256" key="8">
    <source>
        <dbReference type="ARBA" id="ARBA00013025"/>
    </source>
</evidence>
<dbReference type="PANTHER" id="PTHR11136">
    <property type="entry name" value="FOLYLPOLYGLUTAMATE SYNTHASE-RELATED"/>
    <property type="match status" value="1"/>
</dbReference>
<comment type="similarity">
    <text evidence="5 23">Belongs to the folylpolyglutamate synthase family.</text>
</comment>
<evidence type="ECO:0000256" key="19">
    <source>
        <dbReference type="ARBA" id="ARBA00047493"/>
    </source>
</evidence>
<evidence type="ECO:0000256" key="6">
    <source>
        <dbReference type="ARBA" id="ARBA00011245"/>
    </source>
</evidence>
<feature type="domain" description="Mur ligase central" evidence="25">
    <location>
        <begin position="47"/>
        <end position="261"/>
    </location>
</feature>
<comment type="pathway">
    <text evidence="4">Cofactor biosynthesis; tetrahydrofolylpolyglutamate biosynthesis.</text>
</comment>
<keyword evidence="13 23" id="KW-0067">ATP-binding</keyword>
<keyword evidence="15" id="KW-0289">Folate biosynthesis</keyword>
<evidence type="ECO:0000256" key="7">
    <source>
        <dbReference type="ARBA" id="ARBA00013023"/>
    </source>
</evidence>
<keyword evidence="12 23" id="KW-0547">Nucleotide-binding</keyword>
<dbReference type="EC" id="6.3.2.12" evidence="7"/>
<dbReference type="Gene3D" id="3.40.1190.10">
    <property type="entry name" value="Mur-like, catalytic domain"/>
    <property type="match status" value="1"/>
</dbReference>
<dbReference type="GO" id="GO:0046654">
    <property type="term" value="P:tetrahydrofolate biosynthetic process"/>
    <property type="evidence" value="ECO:0007669"/>
    <property type="project" value="UniProtKB-UniPathway"/>
</dbReference>
<evidence type="ECO:0000256" key="21">
    <source>
        <dbReference type="ARBA" id="ARBA00049035"/>
    </source>
</evidence>
<dbReference type="GO" id="GO:0046872">
    <property type="term" value="F:metal ion binding"/>
    <property type="evidence" value="ECO:0007669"/>
    <property type="project" value="UniProtKB-KW"/>
</dbReference>
<sequence>MKFKNLNEWLSYIEGLHSKSIDLGLDRIKNVYERLCLNLSNTKVITVAGTNGKGSTCSYLESIYYQAGYKVGKYTSPHLLNFNERIRINNKEVTDKEIVEAFEFIEEIRGSISLSYFEYTTLAAFYIFNKNCLDVWVLEVGLGGRLDAVNLVDSDASIITSIDIDHTEFLGDTREKIGFEKAGVFRANKPAIIADPLPPQSIINYANKIGADLWLFSRDFNYSADKQQWSFASRIGKKHALSHPSLRGANQLLNASAALACIDALKTFLPVPIQSIKIGLVDVHLSGRFEILPGQPTVVLDVAHNPHSAATLAHNLKSMSFFPYTYAVFGVLKDKDLEGIVLPLKGIVDYWYVCDLPGPRGSKSSEVVEKLKELLPPDSEGLPKFNMCLSPTEAYKEVKSKAKKEDRIIVFGSFLTVAAIKESLLK</sequence>
<dbReference type="NCBIfam" id="NF008101">
    <property type="entry name" value="PRK10846.1"/>
    <property type="match status" value="1"/>
</dbReference>
<dbReference type="InterPro" id="IPR001645">
    <property type="entry name" value="Folylpolyglutamate_synth"/>
</dbReference>
<dbReference type="KEGG" id="teq:TEQUI_1391"/>
<comment type="subunit">
    <text evidence="6">Monomer.</text>
</comment>
<evidence type="ECO:0000256" key="16">
    <source>
        <dbReference type="ARBA" id="ARBA00030048"/>
    </source>
</evidence>
<dbReference type="SUPFAM" id="SSF53244">
    <property type="entry name" value="MurD-like peptide ligases, peptide-binding domain"/>
    <property type="match status" value="1"/>
</dbReference>
<keyword evidence="11" id="KW-0479">Metal-binding</keyword>
<evidence type="ECO:0000256" key="18">
    <source>
        <dbReference type="ARBA" id="ARBA00032510"/>
    </source>
</evidence>
<evidence type="ECO:0000259" key="25">
    <source>
        <dbReference type="Pfam" id="PF08245"/>
    </source>
</evidence>
<dbReference type="UniPathway" id="UPA00077">
    <property type="reaction ID" value="UER00157"/>
</dbReference>
<dbReference type="Proteomes" id="UP000007472">
    <property type="component" value="Chromosome"/>
</dbReference>
<evidence type="ECO:0000256" key="23">
    <source>
        <dbReference type="PIRNR" id="PIRNR001563"/>
    </source>
</evidence>
<evidence type="ECO:0000256" key="5">
    <source>
        <dbReference type="ARBA" id="ARBA00008276"/>
    </source>
</evidence>
<dbReference type="GO" id="GO:0005737">
    <property type="term" value="C:cytoplasm"/>
    <property type="evidence" value="ECO:0007669"/>
    <property type="project" value="TreeGrafter"/>
</dbReference>
<evidence type="ECO:0000256" key="15">
    <source>
        <dbReference type="ARBA" id="ARBA00022909"/>
    </source>
</evidence>
<dbReference type="GO" id="GO:0008841">
    <property type="term" value="F:dihydrofolate synthase activity"/>
    <property type="evidence" value="ECO:0007669"/>
    <property type="project" value="UniProtKB-EC"/>
</dbReference>
<dbReference type="AlphaFoldDB" id="A0A654KIS1"/>
<dbReference type="Pfam" id="PF08245">
    <property type="entry name" value="Mur_ligase_M"/>
    <property type="match status" value="1"/>
</dbReference>
<evidence type="ECO:0000256" key="9">
    <source>
        <dbReference type="ARBA" id="ARBA00019357"/>
    </source>
</evidence>
<feature type="domain" description="Mur ligase C-terminal" evidence="24">
    <location>
        <begin position="287"/>
        <end position="414"/>
    </location>
</feature>
<dbReference type="InterPro" id="IPR013221">
    <property type="entry name" value="Mur_ligase_cen"/>
</dbReference>
<evidence type="ECO:0000256" key="22">
    <source>
        <dbReference type="ARBA" id="ARBA00049161"/>
    </source>
</evidence>
<dbReference type="EMBL" id="CP002456">
    <property type="protein sequence ID" value="ADU92305.1"/>
    <property type="molecule type" value="Genomic_DNA"/>
</dbReference>
<dbReference type="GO" id="GO:0005524">
    <property type="term" value="F:ATP binding"/>
    <property type="evidence" value="ECO:0007669"/>
    <property type="project" value="UniProtKB-KW"/>
</dbReference>
<evidence type="ECO:0000256" key="20">
    <source>
        <dbReference type="ARBA" id="ARBA00047808"/>
    </source>
</evidence>
<accession>A0A654KIS1</accession>
<comment type="pathway">
    <text evidence="3">Cofactor biosynthesis; tetrahydrofolate biosynthesis; 7,8-dihydrofolate from 2-amino-4-hydroxy-6-hydroxymethyl-7,8-dihydropteridine diphosphate and 4-aminobenzoate: step 2/2.</text>
</comment>
<dbReference type="Gene3D" id="3.90.190.20">
    <property type="entry name" value="Mur ligase, C-terminal domain"/>
    <property type="match status" value="1"/>
</dbReference>
<comment type="cofactor">
    <cofactor evidence="1">
        <name>Mg(2+)</name>
        <dbReference type="ChEBI" id="CHEBI:18420"/>
    </cofactor>
</comment>
<name>A0A654KIS1_TAYEM</name>
<dbReference type="InterPro" id="IPR036565">
    <property type="entry name" value="Mur-like_cat_sf"/>
</dbReference>
<keyword evidence="14" id="KW-0460">Magnesium</keyword>
<evidence type="ECO:0000256" key="4">
    <source>
        <dbReference type="ARBA" id="ARBA00005150"/>
    </source>
</evidence>
<evidence type="ECO:0000256" key="10">
    <source>
        <dbReference type="ARBA" id="ARBA00022598"/>
    </source>
</evidence>
<comment type="catalytic activity">
    <reaction evidence="21">
        <text>(6R)-5,10-methylenetetrahydrofolyl-(gamma-L-Glu)(n) + L-glutamate + ATP = (6R)-5,10-methylenetetrahydrofolyl-(gamma-L-Glu)(n+1) + ADP + phosphate + H(+)</text>
        <dbReference type="Rhea" id="RHEA:51912"/>
        <dbReference type="Rhea" id="RHEA-COMP:13257"/>
        <dbReference type="Rhea" id="RHEA-COMP:13258"/>
        <dbReference type="ChEBI" id="CHEBI:15378"/>
        <dbReference type="ChEBI" id="CHEBI:29985"/>
        <dbReference type="ChEBI" id="CHEBI:30616"/>
        <dbReference type="ChEBI" id="CHEBI:43474"/>
        <dbReference type="ChEBI" id="CHEBI:136572"/>
        <dbReference type="ChEBI" id="CHEBI:456216"/>
        <dbReference type="EC" id="6.3.2.17"/>
    </reaction>
</comment>
<evidence type="ECO:0000256" key="3">
    <source>
        <dbReference type="ARBA" id="ARBA00004799"/>
    </source>
</evidence>
<evidence type="ECO:0000259" key="24">
    <source>
        <dbReference type="Pfam" id="PF02875"/>
    </source>
</evidence>
<dbReference type="FunFam" id="3.40.1190.10:FF:000004">
    <property type="entry name" value="Dihydrofolate synthase/folylpolyglutamate synthase"/>
    <property type="match status" value="1"/>
</dbReference>
<comment type="catalytic activity">
    <reaction evidence="22">
        <text>7,8-dihydropteroate + L-glutamate + ATP = 7,8-dihydrofolate + ADP + phosphate + H(+)</text>
        <dbReference type="Rhea" id="RHEA:23584"/>
        <dbReference type="ChEBI" id="CHEBI:15378"/>
        <dbReference type="ChEBI" id="CHEBI:17839"/>
        <dbReference type="ChEBI" id="CHEBI:29985"/>
        <dbReference type="ChEBI" id="CHEBI:30616"/>
        <dbReference type="ChEBI" id="CHEBI:43474"/>
        <dbReference type="ChEBI" id="CHEBI:57451"/>
        <dbReference type="ChEBI" id="CHEBI:456216"/>
        <dbReference type="EC" id="6.3.2.12"/>
    </reaction>
</comment>
<evidence type="ECO:0000256" key="1">
    <source>
        <dbReference type="ARBA" id="ARBA00001946"/>
    </source>
</evidence>
<comment type="function">
    <text evidence="2">Functions in two distinct reactions of the de novo folate biosynthetic pathway. Catalyzes the addition of a glutamate residue to dihydropteroate (7,8-dihydropteroate or H2Pte) to form dihydrofolate (7,8-dihydrofolate monoglutamate or H2Pte-Glu). Also catalyzes successive additions of L-glutamate to tetrahydrofolate or 10-formyltetrahydrofolate or 5,10-methylenetetrahydrofolate, leading to folylpolyglutamate derivatives.</text>
</comment>
<dbReference type="SUPFAM" id="SSF53623">
    <property type="entry name" value="MurD-like peptide ligases, catalytic domain"/>
    <property type="match status" value="1"/>
</dbReference>
<dbReference type="EC" id="6.3.2.17" evidence="8"/>
<evidence type="ECO:0000256" key="13">
    <source>
        <dbReference type="ARBA" id="ARBA00022840"/>
    </source>
</evidence>